<reference evidence="1" key="1">
    <citation type="journal article" date="2012" name="Science">
        <title>Fermentation, hydrogen, and sulfur metabolism in multiple uncultivated bacterial phyla.</title>
        <authorList>
            <person name="Wrighton K.C."/>
            <person name="Thomas B.C."/>
            <person name="Sharon I."/>
            <person name="Miller C.S."/>
            <person name="Castelle C.J."/>
            <person name="VerBerkmoes N.C."/>
            <person name="Wilkins M.J."/>
            <person name="Hettich R.L."/>
            <person name="Lipton M.S."/>
            <person name="Williams K.H."/>
            <person name="Long P.E."/>
            <person name="Banfield J.F."/>
        </authorList>
    </citation>
    <scope>NUCLEOTIDE SEQUENCE [LARGE SCALE GENOMIC DNA]</scope>
</reference>
<accession>K1XZU9</accession>
<evidence type="ECO:0000313" key="1">
    <source>
        <dbReference type="EMBL" id="EKD30486.1"/>
    </source>
</evidence>
<proteinExistence type="predicted"/>
<organism evidence="1">
    <name type="scientific">uncultured bacterium</name>
    <name type="common">gcode 4</name>
    <dbReference type="NCBI Taxonomy" id="1234023"/>
    <lineage>
        <taxon>Bacteria</taxon>
        <taxon>environmental samples</taxon>
    </lineage>
</organism>
<protein>
    <submittedName>
        <fullName evidence="1">Uncharacterized protein</fullName>
    </submittedName>
</protein>
<comment type="caution">
    <text evidence="1">The sequence shown here is derived from an EMBL/GenBank/DDBJ whole genome shotgun (WGS) entry which is preliminary data.</text>
</comment>
<gene>
    <name evidence="1" type="ORF">ACD_78C00042G0008</name>
</gene>
<sequence length="263" mass="31218">MFITTGFRHAFCSTLYEGFITKFCTVIKIVFKLLIHIVQDGEIRDGGDGVKSSNIYSFYCRFGIILGINGWLLIQLTESIENSLESKNLSRTSLFYFLSEVWFYRPSELFGSGQFCCFEIDWKILKEPHVYSFLESFIERGIFLYISKIETYILIALRDTFIFGDTIKIDGQKPPKIERSVLTSCRVRIQISVVYGFCKNFLDREEENEENYEFFHKSGRRIRDIIVSDSFRYLYCFHIDEGYRILRTGRRHSRRWVRVRWGL</sequence>
<dbReference type="EMBL" id="AMFJ01034042">
    <property type="protein sequence ID" value="EKD30486.1"/>
    <property type="molecule type" value="Genomic_DNA"/>
</dbReference>
<dbReference type="AlphaFoldDB" id="K1XZU9"/>
<name>K1XZU9_9BACT</name>